<comment type="caution">
    <text evidence="2">The sequence shown here is derived from an EMBL/GenBank/DDBJ whole genome shotgun (WGS) entry which is preliminary data.</text>
</comment>
<dbReference type="EMBL" id="JBHSNC010000012">
    <property type="protein sequence ID" value="MFC5528720.1"/>
    <property type="molecule type" value="Genomic_DNA"/>
</dbReference>
<proteinExistence type="predicted"/>
<dbReference type="InterPro" id="IPR000182">
    <property type="entry name" value="GNAT_dom"/>
</dbReference>
<evidence type="ECO:0000313" key="2">
    <source>
        <dbReference type="EMBL" id="MFC5528720.1"/>
    </source>
</evidence>
<dbReference type="RefSeq" id="WP_378110581.1">
    <property type="nucleotide sequence ID" value="NZ_JBHSNC010000012.1"/>
</dbReference>
<keyword evidence="3" id="KW-1185">Reference proteome</keyword>
<dbReference type="PROSITE" id="PS51186">
    <property type="entry name" value="GNAT"/>
    <property type="match status" value="1"/>
</dbReference>
<dbReference type="Proteomes" id="UP001596108">
    <property type="component" value="Unassembled WGS sequence"/>
</dbReference>
<accession>A0ABW0QV77</accession>
<dbReference type="SUPFAM" id="SSF55729">
    <property type="entry name" value="Acyl-CoA N-acyltransferases (Nat)"/>
    <property type="match status" value="1"/>
</dbReference>
<keyword evidence="2" id="KW-0808">Transferase</keyword>
<gene>
    <name evidence="2" type="ORF">ACFPQ4_04530</name>
</gene>
<dbReference type="PANTHER" id="PTHR43415:SF3">
    <property type="entry name" value="GNAT-FAMILY ACETYLTRANSFERASE"/>
    <property type="match status" value="1"/>
</dbReference>
<dbReference type="EC" id="2.3.-.-" evidence="2"/>
<dbReference type="CDD" id="cd04301">
    <property type="entry name" value="NAT_SF"/>
    <property type="match status" value="1"/>
</dbReference>
<keyword evidence="2" id="KW-0012">Acyltransferase</keyword>
<evidence type="ECO:0000313" key="3">
    <source>
        <dbReference type="Proteomes" id="UP001596108"/>
    </source>
</evidence>
<dbReference type="Gene3D" id="3.40.630.30">
    <property type="match status" value="1"/>
</dbReference>
<dbReference type="PANTHER" id="PTHR43415">
    <property type="entry name" value="SPERMIDINE N(1)-ACETYLTRANSFERASE"/>
    <property type="match status" value="1"/>
</dbReference>
<feature type="domain" description="N-acetyltransferase" evidence="1">
    <location>
        <begin position="12"/>
        <end position="159"/>
    </location>
</feature>
<organism evidence="2 3">
    <name type="scientific">Cohnella yongneupensis</name>
    <dbReference type="NCBI Taxonomy" id="425006"/>
    <lineage>
        <taxon>Bacteria</taxon>
        <taxon>Bacillati</taxon>
        <taxon>Bacillota</taxon>
        <taxon>Bacilli</taxon>
        <taxon>Bacillales</taxon>
        <taxon>Paenibacillaceae</taxon>
        <taxon>Cohnella</taxon>
    </lineage>
</organism>
<dbReference type="Pfam" id="PF00583">
    <property type="entry name" value="Acetyltransf_1"/>
    <property type="match status" value="1"/>
</dbReference>
<sequence length="159" mass="18065">MSHRNLATHDLETISSFPQSVEELFYIGPRFVYPLTPEQIVNMLVNRASPTVVVNADNDQPIAYANLYDIDAEQSTCYLGNVILASAYRGKGVAEYLLNVMMTRAREEHRISRLKLYCHNTNTRALIFYTNHGFIPCGSKIIDNHEGRKIASIEMERAL</sequence>
<dbReference type="GO" id="GO:0016746">
    <property type="term" value="F:acyltransferase activity"/>
    <property type="evidence" value="ECO:0007669"/>
    <property type="project" value="UniProtKB-KW"/>
</dbReference>
<protein>
    <submittedName>
        <fullName evidence="2">GNAT family N-acetyltransferase</fullName>
        <ecNumber evidence="2">2.3.-.-</ecNumber>
    </submittedName>
</protein>
<reference evidence="3" key="1">
    <citation type="journal article" date="2019" name="Int. J. Syst. Evol. Microbiol.">
        <title>The Global Catalogue of Microorganisms (GCM) 10K type strain sequencing project: providing services to taxonomists for standard genome sequencing and annotation.</title>
        <authorList>
            <consortium name="The Broad Institute Genomics Platform"/>
            <consortium name="The Broad Institute Genome Sequencing Center for Infectious Disease"/>
            <person name="Wu L."/>
            <person name="Ma J."/>
        </authorList>
    </citation>
    <scope>NUCLEOTIDE SEQUENCE [LARGE SCALE GENOMIC DNA]</scope>
    <source>
        <strain evidence="3">CGMCC 1.18578</strain>
    </source>
</reference>
<name>A0ABW0QV77_9BACL</name>
<dbReference type="InterPro" id="IPR016181">
    <property type="entry name" value="Acyl_CoA_acyltransferase"/>
</dbReference>
<evidence type="ECO:0000259" key="1">
    <source>
        <dbReference type="PROSITE" id="PS51186"/>
    </source>
</evidence>